<dbReference type="SUPFAM" id="SSF103473">
    <property type="entry name" value="MFS general substrate transporter"/>
    <property type="match status" value="1"/>
</dbReference>
<dbReference type="PANTHER" id="PTHR48022">
    <property type="entry name" value="PLASTIDIC GLUCOSE TRANSPORTER 4"/>
    <property type="match status" value="1"/>
</dbReference>
<reference evidence="10 11" key="1">
    <citation type="journal article" date="2004" name="Nature">
        <title>Genome evolution in yeasts.</title>
        <authorList>
            <consortium name="Genolevures"/>
            <person name="Dujon B."/>
            <person name="Sherman D."/>
            <person name="Fischer G."/>
            <person name="Durrens P."/>
            <person name="Casaregola S."/>
            <person name="Lafontaine I."/>
            <person name="de Montigny J."/>
            <person name="Marck C."/>
            <person name="Neuveglise C."/>
            <person name="Talla E."/>
            <person name="Goffard N."/>
            <person name="Frangeul L."/>
            <person name="Aigle M."/>
            <person name="Anthouard V."/>
            <person name="Babour A."/>
            <person name="Barbe V."/>
            <person name="Barnay S."/>
            <person name="Blanchin S."/>
            <person name="Beckerich J.M."/>
            <person name="Beyne E."/>
            <person name="Bleykasten C."/>
            <person name="Boisrame A."/>
            <person name="Boyer J."/>
            <person name="Cattolico L."/>
            <person name="Confanioleri F."/>
            <person name="de Daruvar A."/>
            <person name="Despons L."/>
            <person name="Fabre E."/>
            <person name="Fairhead C."/>
            <person name="Ferry-Dumazet H."/>
            <person name="Groppi A."/>
            <person name="Hantraye F."/>
            <person name="Hennequin C."/>
            <person name="Jauniaux N."/>
            <person name="Joyet P."/>
            <person name="Kachouri R."/>
            <person name="Kerrest A."/>
            <person name="Koszul R."/>
            <person name="Lemaire M."/>
            <person name="Lesur I."/>
            <person name="Ma L."/>
            <person name="Muller H."/>
            <person name="Nicaud J.M."/>
            <person name="Nikolski M."/>
            <person name="Oztas S."/>
            <person name="Ozier-Kalogeropoulos O."/>
            <person name="Pellenz S."/>
            <person name="Potier S."/>
            <person name="Richard G.F."/>
            <person name="Straub M.L."/>
            <person name="Suleau A."/>
            <person name="Swennene D."/>
            <person name="Tekaia F."/>
            <person name="Wesolowski-Louvel M."/>
            <person name="Westhof E."/>
            <person name="Wirth B."/>
            <person name="Zeniou-Meyer M."/>
            <person name="Zivanovic I."/>
            <person name="Bolotin-Fukuhara M."/>
            <person name="Thierry A."/>
            <person name="Bouchier C."/>
            <person name="Caudron B."/>
            <person name="Scarpelli C."/>
            <person name="Gaillardin C."/>
            <person name="Weissenbach J."/>
            <person name="Wincker P."/>
            <person name="Souciet J.L."/>
        </authorList>
    </citation>
    <scope>NUCLEOTIDE SEQUENCE [LARGE SCALE GENOMIC DNA]</scope>
    <source>
        <strain evidence="11">ATCC 36239 / CBS 767 / BCRC 21394 / JCM 1990 / NBRC 0083 / IGC 2968</strain>
    </source>
</reference>
<dbReference type="InterPro" id="IPR036259">
    <property type="entry name" value="MFS_trans_sf"/>
</dbReference>
<evidence type="ECO:0000256" key="6">
    <source>
        <dbReference type="ARBA" id="ARBA00023136"/>
    </source>
</evidence>
<sequence length="494" mass="55016">MVAFVASIAFMLFGYDQGVMSSLLTLPSFLETFPEINVFENKSNSTLQGLVVAIYEIGCMCGALFAMVYGDNFGRRKMIWIGAATMTVGAVLQCSAFGLPHLIVGRIVTGIGNGFSTATIPMWLSECAKPERRGALNMISAALNIFGVALSYWVDFGFYFVKGSASWRFPIAFQIVFALFMMSVIFLMPESPRWLVKKNRIEEAKEVFAVFAEVETNHTFVLAKIKEIKDLSMKEDAEFSLKRLISFGPNKHFHRTMLAAFCQIMQQICGINLITYYAGTIYEDYLNMDPIPARILAACNGTEYFLAACLSYFLIERVGRRNLMLICAAGQSATMAILCGSGWAADNGDTKAAISAAVFLFVFNSFFAVGWLGVSWLYPAEIAPLEIRAAVNGLSTACNWAFTFLIVMITPICFAHIGAYTYAIFACVNFAMVPAVYIFYPETSGRSLEDIDIIFEHSNPKTPWDVISLSRNYKKLDYKESDLYERKVLVESIE</sequence>
<organism evidence="10 11">
    <name type="scientific">Debaryomyces hansenii (strain ATCC 36239 / CBS 767 / BCRC 21394 / JCM 1990 / NBRC 0083 / IGC 2968)</name>
    <name type="common">Yeast</name>
    <name type="synonym">Torulaspora hansenii</name>
    <dbReference type="NCBI Taxonomy" id="284592"/>
    <lineage>
        <taxon>Eukaryota</taxon>
        <taxon>Fungi</taxon>
        <taxon>Dikarya</taxon>
        <taxon>Ascomycota</taxon>
        <taxon>Saccharomycotina</taxon>
        <taxon>Pichiomycetes</taxon>
        <taxon>Debaryomycetaceae</taxon>
        <taxon>Debaryomyces</taxon>
    </lineage>
</organism>
<feature type="transmembrane region" description="Helical" evidence="8">
    <location>
        <begin position="258"/>
        <end position="279"/>
    </location>
</feature>
<dbReference type="Gene3D" id="1.20.1250.20">
    <property type="entry name" value="MFS general substrate transporter like domains"/>
    <property type="match status" value="1"/>
</dbReference>
<evidence type="ECO:0000256" key="1">
    <source>
        <dbReference type="ARBA" id="ARBA00004141"/>
    </source>
</evidence>
<name>Q6BN15_DEBHA</name>
<evidence type="ECO:0000256" key="8">
    <source>
        <dbReference type="SAM" id="Phobius"/>
    </source>
</evidence>
<keyword evidence="4 8" id="KW-0812">Transmembrane</keyword>
<feature type="transmembrane region" description="Helical" evidence="8">
    <location>
        <begin position="291"/>
        <end position="315"/>
    </location>
</feature>
<keyword evidence="5 8" id="KW-1133">Transmembrane helix</keyword>
<feature type="transmembrane region" description="Helical" evidence="8">
    <location>
        <begin position="45"/>
        <end position="66"/>
    </location>
</feature>
<dbReference type="HOGENOM" id="CLU_001265_30_3_1"/>
<dbReference type="GO" id="GO:0005351">
    <property type="term" value="F:carbohydrate:proton symporter activity"/>
    <property type="evidence" value="ECO:0007669"/>
    <property type="project" value="TreeGrafter"/>
</dbReference>
<dbReference type="InterPro" id="IPR003663">
    <property type="entry name" value="Sugar/inositol_transpt"/>
</dbReference>
<gene>
    <name evidence="10" type="ordered locus">DEHA2F01012g</name>
</gene>
<dbReference type="GeneID" id="2903805"/>
<evidence type="ECO:0000313" key="11">
    <source>
        <dbReference type="Proteomes" id="UP000000599"/>
    </source>
</evidence>
<evidence type="ECO:0000256" key="5">
    <source>
        <dbReference type="ARBA" id="ARBA00022989"/>
    </source>
</evidence>
<evidence type="ECO:0000256" key="7">
    <source>
        <dbReference type="RuleBase" id="RU003346"/>
    </source>
</evidence>
<dbReference type="NCBIfam" id="TIGR00879">
    <property type="entry name" value="SP"/>
    <property type="match status" value="1"/>
</dbReference>
<feature type="transmembrane region" description="Helical" evidence="8">
    <location>
        <begin position="322"/>
        <end position="344"/>
    </location>
</feature>
<evidence type="ECO:0000259" key="9">
    <source>
        <dbReference type="PROSITE" id="PS50850"/>
    </source>
</evidence>
<dbReference type="FunFam" id="1.20.1250.20:FF:000061">
    <property type="entry name" value="MFS sugar transporter"/>
    <property type="match status" value="1"/>
</dbReference>
<keyword evidence="11" id="KW-1185">Reference proteome</keyword>
<evidence type="ECO:0000256" key="4">
    <source>
        <dbReference type="ARBA" id="ARBA00022692"/>
    </source>
</evidence>
<protein>
    <submittedName>
        <fullName evidence="10">DEHA2F01012p</fullName>
    </submittedName>
</protein>
<keyword evidence="3 7" id="KW-0813">Transport</keyword>
<feature type="domain" description="Major facilitator superfamily (MFS) profile" evidence="9">
    <location>
        <begin position="2"/>
        <end position="444"/>
    </location>
</feature>
<dbReference type="InterPro" id="IPR005828">
    <property type="entry name" value="MFS_sugar_transport-like"/>
</dbReference>
<comment type="similarity">
    <text evidence="2 7">Belongs to the major facilitator superfamily. Sugar transporter (TC 2.A.1.1) family.</text>
</comment>
<dbReference type="InterPro" id="IPR050360">
    <property type="entry name" value="MFS_Sugar_Transporters"/>
</dbReference>
<proteinExistence type="inferred from homology"/>
<dbReference type="Pfam" id="PF00083">
    <property type="entry name" value="Sugar_tr"/>
    <property type="match status" value="1"/>
</dbReference>
<dbReference type="PROSITE" id="PS50850">
    <property type="entry name" value="MFS"/>
    <property type="match status" value="1"/>
</dbReference>
<dbReference type="PRINTS" id="PR00171">
    <property type="entry name" value="SUGRTRNSPORT"/>
</dbReference>
<dbReference type="PANTHER" id="PTHR48022:SF68">
    <property type="entry name" value="MAJOR FACILITATOR SUPERFAMILY (MFS) PROFILE DOMAIN-CONTAINING PROTEIN-RELATED"/>
    <property type="match status" value="1"/>
</dbReference>
<keyword evidence="6 8" id="KW-0472">Membrane</keyword>
<feature type="transmembrane region" description="Helical" evidence="8">
    <location>
        <begin position="104"/>
        <end position="124"/>
    </location>
</feature>
<dbReference type="EMBL" id="CR382138">
    <property type="protein sequence ID" value="CAG88709.2"/>
    <property type="molecule type" value="Genomic_DNA"/>
</dbReference>
<dbReference type="OMA" id="FHLPHFI"/>
<evidence type="ECO:0000313" key="10">
    <source>
        <dbReference type="EMBL" id="CAG88709.2"/>
    </source>
</evidence>
<dbReference type="eggNOG" id="KOG0254">
    <property type="taxonomic scope" value="Eukaryota"/>
</dbReference>
<dbReference type="OrthoDB" id="6133115at2759"/>
<accession>Q6BN15</accession>
<dbReference type="GO" id="GO:0016020">
    <property type="term" value="C:membrane"/>
    <property type="evidence" value="ECO:0007669"/>
    <property type="project" value="UniProtKB-SubCell"/>
</dbReference>
<comment type="subcellular location">
    <subcellularLocation>
        <location evidence="1">Membrane</location>
        <topology evidence="1">Multi-pass membrane protein</topology>
    </subcellularLocation>
</comment>
<dbReference type="InterPro" id="IPR020846">
    <property type="entry name" value="MFS_dom"/>
</dbReference>
<feature type="transmembrane region" description="Helical" evidence="8">
    <location>
        <begin position="167"/>
        <end position="188"/>
    </location>
</feature>
<dbReference type="AlphaFoldDB" id="Q6BN15"/>
<feature type="transmembrane region" description="Helical" evidence="8">
    <location>
        <begin position="78"/>
        <end position="98"/>
    </location>
</feature>
<evidence type="ECO:0000256" key="3">
    <source>
        <dbReference type="ARBA" id="ARBA00022448"/>
    </source>
</evidence>
<feature type="transmembrane region" description="Helical" evidence="8">
    <location>
        <begin position="390"/>
        <end position="414"/>
    </location>
</feature>
<dbReference type="RefSeq" id="XP_460405.2">
    <property type="nucleotide sequence ID" value="XM_460405.2"/>
</dbReference>
<feature type="transmembrane region" description="Helical" evidence="8">
    <location>
        <begin position="420"/>
        <end position="440"/>
    </location>
</feature>
<feature type="transmembrane region" description="Helical" evidence="8">
    <location>
        <begin position="136"/>
        <end position="161"/>
    </location>
</feature>
<dbReference type="Proteomes" id="UP000000599">
    <property type="component" value="Chromosome F"/>
</dbReference>
<dbReference type="InParanoid" id="Q6BN15"/>
<dbReference type="KEGG" id="dha:DEHA2F01012g"/>
<feature type="transmembrane region" description="Helical" evidence="8">
    <location>
        <begin position="356"/>
        <end position="378"/>
    </location>
</feature>
<evidence type="ECO:0000256" key="2">
    <source>
        <dbReference type="ARBA" id="ARBA00010992"/>
    </source>
</evidence>